<feature type="signal peptide" evidence="2">
    <location>
        <begin position="1"/>
        <end position="19"/>
    </location>
</feature>
<comment type="similarity">
    <text evidence="1">Belongs to the opacity porin family.</text>
</comment>
<proteinExistence type="inferred from homology"/>
<protein>
    <submittedName>
        <fullName evidence="4">Opacity family porin</fullName>
    </submittedName>
</protein>
<dbReference type="RefSeq" id="WP_249099447.1">
    <property type="nucleotide sequence ID" value="NZ_JAMBAQ010000006.1"/>
</dbReference>
<dbReference type="SUPFAM" id="SSF56925">
    <property type="entry name" value="OMPA-like"/>
    <property type="match status" value="1"/>
</dbReference>
<evidence type="ECO:0000313" key="4">
    <source>
        <dbReference type="EMBL" id="MFL1732953.1"/>
    </source>
</evidence>
<feature type="domain" description="Porin opacity type" evidence="3">
    <location>
        <begin position="57"/>
        <end position="200"/>
    </location>
</feature>
<name>A0ABW8U8E1_9GAMM</name>
<evidence type="ECO:0000259" key="3">
    <source>
        <dbReference type="Pfam" id="PF02462"/>
    </source>
</evidence>
<gene>
    <name evidence="4" type="ORF">ACJHVH_08155</name>
</gene>
<sequence length="200" mass="21748">MRKLFPALFIASLSVVANAKINHPYVQASLGLSTTNAKESQADVNLKDSDKAFSVAVGGKLNAGRYALDYTNFGEVEHEQKGFDVATDYSKRKLKTQSVGVSAFYDFTPVAQFTPYVGARLGVNKMNLDAKHRTTIGSSVYYASTAQKKTQAGLGVVAGASYEVNPKWVIDGSVQYNYLGKLQNTKVDEHGAKIAVRYSF</sequence>
<keyword evidence="2" id="KW-0732">Signal</keyword>
<evidence type="ECO:0000313" key="5">
    <source>
        <dbReference type="Proteomes" id="UP001624684"/>
    </source>
</evidence>
<dbReference type="InterPro" id="IPR003394">
    <property type="entry name" value="Porin_opacity"/>
</dbReference>
<evidence type="ECO:0000256" key="2">
    <source>
        <dbReference type="SAM" id="SignalP"/>
    </source>
</evidence>
<organism evidence="4 5">
    <name type="scientific">Moraxella oculi</name>
    <dbReference type="NCBI Taxonomy" id="2940516"/>
    <lineage>
        <taxon>Bacteria</taxon>
        <taxon>Pseudomonadati</taxon>
        <taxon>Pseudomonadota</taxon>
        <taxon>Gammaproteobacteria</taxon>
        <taxon>Moraxellales</taxon>
        <taxon>Moraxellaceae</taxon>
        <taxon>Moraxella</taxon>
    </lineage>
</organism>
<dbReference type="Gene3D" id="2.40.160.20">
    <property type="match status" value="1"/>
</dbReference>
<reference evidence="4 5" key="1">
    <citation type="submission" date="2024-11" db="EMBL/GenBank/DDBJ databases">
        <title>First Report of Moraxella oculi in Brazil in an Infectious Bovine Keratoconjunctivitis Outbreak.</title>
        <authorList>
            <person name="Carvalho C.V."/>
            <person name="Domingues R."/>
            <person name="Coutinho C."/>
            <person name="Honorio N.T.B.S."/>
            <person name="Faza D.R.L.R."/>
            <person name="Carvalho W.A."/>
            <person name="Machado A.B.F."/>
            <person name="Martins M.F."/>
            <person name="Gaspar E.B."/>
        </authorList>
    </citation>
    <scope>NUCLEOTIDE SEQUENCE [LARGE SCALE GENOMIC DNA]</scope>
    <source>
        <strain evidence="4 5">2117LE</strain>
    </source>
</reference>
<feature type="chain" id="PRO_5046206184" evidence="2">
    <location>
        <begin position="20"/>
        <end position="200"/>
    </location>
</feature>
<accession>A0ABW8U8E1</accession>
<dbReference type="InterPro" id="IPR011250">
    <property type="entry name" value="OMP/PagP_B-barrel"/>
</dbReference>
<dbReference type="Proteomes" id="UP001624684">
    <property type="component" value="Unassembled WGS sequence"/>
</dbReference>
<comment type="caution">
    <text evidence="4">The sequence shown here is derived from an EMBL/GenBank/DDBJ whole genome shotgun (WGS) entry which is preliminary data.</text>
</comment>
<evidence type="ECO:0000256" key="1">
    <source>
        <dbReference type="ARBA" id="ARBA00009830"/>
    </source>
</evidence>
<keyword evidence="5" id="KW-1185">Reference proteome</keyword>
<dbReference type="Pfam" id="PF02462">
    <property type="entry name" value="Opacity"/>
    <property type="match status" value="1"/>
</dbReference>
<dbReference type="EMBL" id="JBJJXE010000015">
    <property type="protein sequence ID" value="MFL1732953.1"/>
    <property type="molecule type" value="Genomic_DNA"/>
</dbReference>